<feature type="transmembrane region" description="Helical" evidence="1">
    <location>
        <begin position="59"/>
        <end position="83"/>
    </location>
</feature>
<accession>A0A9P5XFB6</accession>
<keyword evidence="3" id="KW-1185">Reference proteome</keyword>
<keyword evidence="1" id="KW-0472">Membrane</keyword>
<comment type="caution">
    <text evidence="2">The sequence shown here is derived from an EMBL/GenBank/DDBJ whole genome shotgun (WGS) entry which is preliminary data.</text>
</comment>
<dbReference type="AlphaFoldDB" id="A0A9P5XFB6"/>
<feature type="transmembrane region" description="Helical" evidence="1">
    <location>
        <begin position="20"/>
        <end position="47"/>
    </location>
</feature>
<name>A0A9P5XFB6_9AGAR</name>
<evidence type="ECO:0000313" key="2">
    <source>
        <dbReference type="EMBL" id="KAF9448751.1"/>
    </source>
</evidence>
<dbReference type="EMBL" id="MU151151">
    <property type="protein sequence ID" value="KAF9448751.1"/>
    <property type="molecule type" value="Genomic_DNA"/>
</dbReference>
<feature type="transmembrane region" description="Helical" evidence="1">
    <location>
        <begin position="252"/>
        <end position="273"/>
    </location>
</feature>
<sequence>MTPNPYAPLLTTAQLIVDRHMFLGLSFSLITYGIALILFIRTVYILLYQRKDQHHRNTTLALSIYLCIAFALLTTYTMCGMFLKMRALIDFREYPGGAAGYLKTEHSKPISATMNITGTFVNYVTQGLLLYRCYIVYRDRPWLLCVPLIPYCATTALGVALTYKTSRPDKTLWNAVKIGLPYFIVSTLSNVILTGLIAIRLLLHRRRLNKICPTHTFGKVYLTASAIFIESSALNATFSIFFLIPYGIGNPWSYLVLNTRTEVQFIASCLVIYRMAKQRAWNRRLAEQFSTQTFTQLSSAVMETIVTS</sequence>
<protein>
    <submittedName>
        <fullName evidence="2">Uncharacterized protein</fullName>
    </submittedName>
</protein>
<dbReference type="Proteomes" id="UP000807342">
    <property type="component" value="Unassembled WGS sequence"/>
</dbReference>
<keyword evidence="1" id="KW-1133">Transmembrane helix</keyword>
<keyword evidence="1" id="KW-0812">Transmembrane</keyword>
<evidence type="ECO:0000256" key="1">
    <source>
        <dbReference type="SAM" id="Phobius"/>
    </source>
</evidence>
<proteinExistence type="predicted"/>
<reference evidence="2" key="1">
    <citation type="submission" date="2020-11" db="EMBL/GenBank/DDBJ databases">
        <authorList>
            <consortium name="DOE Joint Genome Institute"/>
            <person name="Ahrendt S."/>
            <person name="Riley R."/>
            <person name="Andreopoulos W."/>
            <person name="Labutti K."/>
            <person name="Pangilinan J."/>
            <person name="Ruiz-Duenas F.J."/>
            <person name="Barrasa J.M."/>
            <person name="Sanchez-Garcia M."/>
            <person name="Camarero S."/>
            <person name="Miyauchi S."/>
            <person name="Serrano A."/>
            <person name="Linde D."/>
            <person name="Babiker R."/>
            <person name="Drula E."/>
            <person name="Ayuso-Fernandez I."/>
            <person name="Pacheco R."/>
            <person name="Padilla G."/>
            <person name="Ferreira P."/>
            <person name="Barriuso J."/>
            <person name="Kellner H."/>
            <person name="Castanera R."/>
            <person name="Alfaro M."/>
            <person name="Ramirez L."/>
            <person name="Pisabarro A.G."/>
            <person name="Kuo A."/>
            <person name="Tritt A."/>
            <person name="Lipzen A."/>
            <person name="He G."/>
            <person name="Yan M."/>
            <person name="Ng V."/>
            <person name="Cullen D."/>
            <person name="Martin F."/>
            <person name="Rosso M.-N."/>
            <person name="Henrissat B."/>
            <person name="Hibbett D."/>
            <person name="Martinez A.T."/>
            <person name="Grigoriev I.V."/>
        </authorList>
    </citation>
    <scope>NUCLEOTIDE SEQUENCE</scope>
    <source>
        <strain evidence="2">MF-IS2</strain>
    </source>
</reference>
<organism evidence="2 3">
    <name type="scientific">Macrolepiota fuliginosa MF-IS2</name>
    <dbReference type="NCBI Taxonomy" id="1400762"/>
    <lineage>
        <taxon>Eukaryota</taxon>
        <taxon>Fungi</taxon>
        <taxon>Dikarya</taxon>
        <taxon>Basidiomycota</taxon>
        <taxon>Agaricomycotina</taxon>
        <taxon>Agaricomycetes</taxon>
        <taxon>Agaricomycetidae</taxon>
        <taxon>Agaricales</taxon>
        <taxon>Agaricineae</taxon>
        <taxon>Agaricaceae</taxon>
        <taxon>Macrolepiota</taxon>
    </lineage>
</organism>
<feature type="transmembrane region" description="Helical" evidence="1">
    <location>
        <begin position="183"/>
        <end position="203"/>
    </location>
</feature>
<evidence type="ECO:0000313" key="3">
    <source>
        <dbReference type="Proteomes" id="UP000807342"/>
    </source>
</evidence>
<feature type="transmembrane region" description="Helical" evidence="1">
    <location>
        <begin position="142"/>
        <end position="163"/>
    </location>
</feature>
<gene>
    <name evidence="2" type="ORF">P691DRAFT_759653</name>
</gene>
<feature type="transmembrane region" description="Helical" evidence="1">
    <location>
        <begin position="224"/>
        <end position="246"/>
    </location>
</feature>
<dbReference type="OrthoDB" id="3267806at2759"/>
<feature type="transmembrane region" description="Helical" evidence="1">
    <location>
        <begin position="110"/>
        <end position="130"/>
    </location>
</feature>